<sequence>MLYAVNKITNLKIVDLKYMETGHSYLEADDMHATIERYRKHKKIYTTREWALLISSARLNPDPYNVTTLIHSDFYDLNNLTSKVIQNTTKRTVNNLQDTSNGPVKVQWLKIKWLRFEKSKPNTIQYKYNLNDTEFYEIDVTLNSMY</sequence>
<name>A0AAV0Y6L8_9HEMI</name>
<evidence type="ECO:0000313" key="2">
    <source>
        <dbReference type="Proteomes" id="UP001160148"/>
    </source>
</evidence>
<dbReference type="AlphaFoldDB" id="A0AAV0Y6L8"/>
<dbReference type="PANTHER" id="PTHR10773">
    <property type="entry name" value="DNA-DIRECTED RNA POLYMERASES I, II, AND III SUBUNIT RPABC2"/>
    <property type="match status" value="1"/>
</dbReference>
<reference evidence="1 2" key="1">
    <citation type="submission" date="2023-01" db="EMBL/GenBank/DDBJ databases">
        <authorList>
            <person name="Whitehead M."/>
        </authorList>
    </citation>
    <scope>NUCLEOTIDE SEQUENCE [LARGE SCALE GENOMIC DNA]</scope>
</reference>
<dbReference type="EMBL" id="CARXXK010001417">
    <property type="protein sequence ID" value="CAI6376051.1"/>
    <property type="molecule type" value="Genomic_DNA"/>
</dbReference>
<evidence type="ECO:0000313" key="1">
    <source>
        <dbReference type="EMBL" id="CAI6376051.1"/>
    </source>
</evidence>
<organism evidence="1 2">
    <name type="scientific">Macrosiphum euphorbiae</name>
    <name type="common">potato aphid</name>
    <dbReference type="NCBI Taxonomy" id="13131"/>
    <lineage>
        <taxon>Eukaryota</taxon>
        <taxon>Metazoa</taxon>
        <taxon>Ecdysozoa</taxon>
        <taxon>Arthropoda</taxon>
        <taxon>Hexapoda</taxon>
        <taxon>Insecta</taxon>
        <taxon>Pterygota</taxon>
        <taxon>Neoptera</taxon>
        <taxon>Paraneoptera</taxon>
        <taxon>Hemiptera</taxon>
        <taxon>Sternorrhyncha</taxon>
        <taxon>Aphidomorpha</taxon>
        <taxon>Aphidoidea</taxon>
        <taxon>Aphididae</taxon>
        <taxon>Macrosiphini</taxon>
        <taxon>Macrosiphum</taxon>
    </lineage>
</organism>
<keyword evidence="2" id="KW-1185">Reference proteome</keyword>
<gene>
    <name evidence="1" type="ORF">MEUPH1_LOCUS29473</name>
</gene>
<dbReference type="Proteomes" id="UP001160148">
    <property type="component" value="Unassembled WGS sequence"/>
</dbReference>
<comment type="caution">
    <text evidence="1">The sequence shown here is derived from an EMBL/GenBank/DDBJ whole genome shotgun (WGS) entry which is preliminary data.</text>
</comment>
<accession>A0AAV0Y6L8</accession>
<proteinExistence type="predicted"/>
<protein>
    <submittedName>
        <fullName evidence="1">Uncharacterized protein</fullName>
    </submittedName>
</protein>
<dbReference type="PANTHER" id="PTHR10773:SF19">
    <property type="match status" value="1"/>
</dbReference>